<keyword evidence="4" id="KW-0408">Iron</keyword>
<dbReference type="InterPro" id="IPR051460">
    <property type="entry name" value="HdrC_iron-sulfur_subunit"/>
</dbReference>
<dbReference type="GeneID" id="82205121"/>
<evidence type="ECO:0000256" key="3">
    <source>
        <dbReference type="ARBA" id="ARBA00023002"/>
    </source>
</evidence>
<dbReference type="KEGG" id="ril:CRIB_942"/>
<dbReference type="AlphaFoldDB" id="A0A1V1I0M4"/>
<keyword evidence="2" id="KW-0479">Metal-binding</keyword>
<dbReference type="Pfam" id="PF02754">
    <property type="entry name" value="CCG"/>
    <property type="match status" value="2"/>
</dbReference>
<dbReference type="EMBL" id="LN555523">
    <property type="protein sequence ID" value="CED93693.1"/>
    <property type="molecule type" value="Genomic_DNA"/>
</dbReference>
<dbReference type="GO" id="GO:0016491">
    <property type="term" value="F:oxidoreductase activity"/>
    <property type="evidence" value="ECO:0007669"/>
    <property type="project" value="UniProtKB-KW"/>
</dbReference>
<keyword evidence="1" id="KW-0004">4Fe-4S</keyword>
<evidence type="ECO:0000256" key="1">
    <source>
        <dbReference type="ARBA" id="ARBA00022485"/>
    </source>
</evidence>
<evidence type="ECO:0000256" key="5">
    <source>
        <dbReference type="ARBA" id="ARBA00023014"/>
    </source>
</evidence>
<dbReference type="GO" id="GO:0051539">
    <property type="term" value="F:4 iron, 4 sulfur cluster binding"/>
    <property type="evidence" value="ECO:0007669"/>
    <property type="project" value="UniProtKB-KW"/>
</dbReference>
<keyword evidence="3" id="KW-0560">Oxidoreductase</keyword>
<reference evidence="7 8" key="1">
    <citation type="submission" date="2014-04" db="EMBL/GenBank/DDBJ databases">
        <authorList>
            <person name="Hornung B.V."/>
        </authorList>
    </citation>
    <scope>NUCLEOTIDE SEQUENCE [LARGE SCALE GENOMIC DNA]</scope>
    <source>
        <strain evidence="7 8">CRIB</strain>
    </source>
</reference>
<gene>
    <name evidence="7" type="ORF">CRIB_942</name>
</gene>
<accession>A0A1V1I0M4</accession>
<dbReference type="Proteomes" id="UP000245622">
    <property type="component" value="Chromosome 1"/>
</dbReference>
<protein>
    <submittedName>
        <fullName evidence="7">Fe-S oxidoreductase</fullName>
    </submittedName>
</protein>
<evidence type="ECO:0000256" key="2">
    <source>
        <dbReference type="ARBA" id="ARBA00022723"/>
    </source>
</evidence>
<evidence type="ECO:0000256" key="4">
    <source>
        <dbReference type="ARBA" id="ARBA00023004"/>
    </source>
</evidence>
<keyword evidence="8" id="KW-1185">Reference proteome</keyword>
<dbReference type="GO" id="GO:0046872">
    <property type="term" value="F:metal ion binding"/>
    <property type="evidence" value="ECO:0007669"/>
    <property type="project" value="UniProtKB-KW"/>
</dbReference>
<dbReference type="Pfam" id="PF13534">
    <property type="entry name" value="Fer4_17"/>
    <property type="match status" value="1"/>
</dbReference>
<dbReference type="InterPro" id="IPR017896">
    <property type="entry name" value="4Fe4S_Fe-S-bd"/>
</dbReference>
<name>A0A1V1I0M4_9FIRM</name>
<proteinExistence type="predicted"/>
<dbReference type="GO" id="GO:0005886">
    <property type="term" value="C:plasma membrane"/>
    <property type="evidence" value="ECO:0007669"/>
    <property type="project" value="TreeGrafter"/>
</dbReference>
<evidence type="ECO:0000259" key="6">
    <source>
        <dbReference type="PROSITE" id="PS51379"/>
    </source>
</evidence>
<organism evidence="7 8">
    <name type="scientific">Romboutsia ilealis</name>
    <dbReference type="NCBI Taxonomy" id="1115758"/>
    <lineage>
        <taxon>Bacteria</taxon>
        <taxon>Bacillati</taxon>
        <taxon>Bacillota</taxon>
        <taxon>Clostridia</taxon>
        <taxon>Peptostreptococcales</taxon>
        <taxon>Peptostreptococcaceae</taxon>
        <taxon>Romboutsia</taxon>
    </lineage>
</organism>
<keyword evidence="5" id="KW-0411">Iron-sulfur</keyword>
<dbReference type="Gene3D" id="1.10.1060.10">
    <property type="entry name" value="Alpha-helical ferredoxin"/>
    <property type="match status" value="1"/>
</dbReference>
<dbReference type="InterPro" id="IPR004017">
    <property type="entry name" value="Cys_rich_dom"/>
</dbReference>
<dbReference type="PANTHER" id="PTHR43255:SF1">
    <property type="entry name" value="IRON-SULFUR-BINDING OXIDOREDUCTASE FADF-RELATED"/>
    <property type="match status" value="1"/>
</dbReference>
<evidence type="ECO:0000313" key="7">
    <source>
        <dbReference type="EMBL" id="CED93693.1"/>
    </source>
</evidence>
<feature type="domain" description="4Fe-4S ferredoxin-type" evidence="6">
    <location>
        <begin position="12"/>
        <end position="42"/>
    </location>
</feature>
<evidence type="ECO:0000313" key="8">
    <source>
        <dbReference type="Proteomes" id="UP000245622"/>
    </source>
</evidence>
<dbReference type="SUPFAM" id="SSF46548">
    <property type="entry name" value="alpha-helical ferredoxin"/>
    <property type="match status" value="1"/>
</dbReference>
<dbReference type="PANTHER" id="PTHR43255">
    <property type="entry name" value="IRON-SULFUR-BINDING OXIDOREDUCTASE FADF-RELATED-RELATED"/>
    <property type="match status" value="1"/>
</dbReference>
<dbReference type="PROSITE" id="PS51379">
    <property type="entry name" value="4FE4S_FER_2"/>
    <property type="match status" value="1"/>
</dbReference>
<sequence length="375" mass="43379">MKTINLNEKTLEEIKINENNCINCKRCYNSCTMMSKYSSSPKELMKKIITDKSVDKNIPYSCSSCAVCNLKCPKDIKIKEMFYDMRKDIFNNDKKNMNDIGYNSVKFHQINSFSPVFSKSFSNKSTKKLFFPGCSLSSYSPEIVLKTYEYLKESIEDLSIAFKCCGKPTLSMGDMDKFKIYYSQVENLFLENEIEEVIVACPNCFNTIKQYSKSVKVKTIWEVINENSIPKNLINHYNDLDIRFSLHDPCPIRYESKIHDTVRLILKSMGIKIVEFDKSRENTECCGSGGMLRVTNPKLALEQTNKRVSEAKTDTVISYCESCCEAMMIANKNTLHILDFMFNEAVINKSKFTQDKISTIKKWKNRYKSIKLIKN</sequence>
<dbReference type="RefSeq" id="WP_180703389.1">
    <property type="nucleotide sequence ID" value="NZ_LN555523.1"/>
</dbReference>
<dbReference type="InterPro" id="IPR009051">
    <property type="entry name" value="Helical_ferredxn"/>
</dbReference>